<dbReference type="EMBL" id="CM035409">
    <property type="protein sequence ID" value="KAH7439285.1"/>
    <property type="molecule type" value="Genomic_DNA"/>
</dbReference>
<evidence type="ECO:0000313" key="2">
    <source>
        <dbReference type="Proteomes" id="UP000825935"/>
    </source>
</evidence>
<dbReference type="CDD" id="cd00298">
    <property type="entry name" value="ACD_sHsps_p23-like"/>
    <property type="match status" value="1"/>
</dbReference>
<name>A0A8T2V0G4_CERRI</name>
<organism evidence="1 2">
    <name type="scientific">Ceratopteris richardii</name>
    <name type="common">Triangle waterfern</name>
    <dbReference type="NCBI Taxonomy" id="49495"/>
    <lineage>
        <taxon>Eukaryota</taxon>
        <taxon>Viridiplantae</taxon>
        <taxon>Streptophyta</taxon>
        <taxon>Embryophyta</taxon>
        <taxon>Tracheophyta</taxon>
        <taxon>Polypodiopsida</taxon>
        <taxon>Polypodiidae</taxon>
        <taxon>Polypodiales</taxon>
        <taxon>Pteridineae</taxon>
        <taxon>Pteridaceae</taxon>
        <taxon>Parkerioideae</taxon>
        <taxon>Ceratopteris</taxon>
    </lineage>
</organism>
<accession>A0A8T2V0G4</accession>
<protein>
    <submittedName>
        <fullName evidence="1">Uncharacterized protein</fullName>
    </submittedName>
</protein>
<dbReference type="AlphaFoldDB" id="A0A8T2V0G4"/>
<dbReference type="OrthoDB" id="10572644at2759"/>
<sequence length="113" mass="12835">MEHIRIGRSMQETGNFSNLYMYEAAEGLEATVSLAALGNPLEIQVKVTGQEVSVWAVYHGWPQKERRKYVSWELPKSISADGAIVSLDAEQNLLMISFPRVRPAMPDTRPWRM</sequence>
<keyword evidence="2" id="KW-1185">Reference proteome</keyword>
<proteinExistence type="predicted"/>
<evidence type="ECO:0000313" key="1">
    <source>
        <dbReference type="EMBL" id="KAH7439285.1"/>
    </source>
</evidence>
<comment type="caution">
    <text evidence="1">The sequence shown here is derived from an EMBL/GenBank/DDBJ whole genome shotgun (WGS) entry which is preliminary data.</text>
</comment>
<dbReference type="Proteomes" id="UP000825935">
    <property type="component" value="Chromosome 4"/>
</dbReference>
<reference evidence="1" key="1">
    <citation type="submission" date="2021-08" db="EMBL/GenBank/DDBJ databases">
        <title>WGS assembly of Ceratopteris richardii.</title>
        <authorList>
            <person name="Marchant D.B."/>
            <person name="Chen G."/>
            <person name="Jenkins J."/>
            <person name="Shu S."/>
            <person name="Leebens-Mack J."/>
            <person name="Grimwood J."/>
            <person name="Schmutz J."/>
            <person name="Soltis P."/>
            <person name="Soltis D."/>
            <person name="Chen Z.-H."/>
        </authorList>
    </citation>
    <scope>NUCLEOTIDE SEQUENCE</scope>
    <source>
        <strain evidence="1">Whitten #5841</strain>
        <tissue evidence="1">Leaf</tissue>
    </source>
</reference>
<gene>
    <name evidence="1" type="ORF">KP509_04G053700</name>
</gene>